<sequence length="43" mass="5018">AKLAGQQEYHRNLRTLSDCLNTDEWPAIKTLSLPRWAKEYAND</sequence>
<evidence type="ECO:0008006" key="3">
    <source>
        <dbReference type="Google" id="ProtNLM"/>
    </source>
</evidence>
<protein>
    <recommendedName>
        <fullName evidence="3">Exonuclease</fullName>
    </recommendedName>
</protein>
<dbReference type="EMBL" id="JANPXH010001131">
    <property type="protein sequence ID" value="MCR6679339.1"/>
    <property type="molecule type" value="Genomic_DNA"/>
</dbReference>
<dbReference type="Proteomes" id="UP001206878">
    <property type="component" value="Unassembled WGS sequence"/>
</dbReference>
<reference evidence="1" key="1">
    <citation type="submission" date="2022-07" db="EMBL/GenBank/DDBJ databases">
        <title>Diversity of ethanolamine utilization by human commensal Escherichia coli.</title>
        <authorList>
            <person name="Jubelin G."/>
        </authorList>
    </citation>
    <scope>NUCLEOTIDE SEQUENCE</scope>
    <source>
        <strain evidence="1">S1</strain>
    </source>
</reference>
<name>A0AAW5N0G7_9ESCH</name>
<proteinExistence type="predicted"/>
<evidence type="ECO:0000313" key="2">
    <source>
        <dbReference type="Proteomes" id="UP001206878"/>
    </source>
</evidence>
<dbReference type="AlphaFoldDB" id="A0AAW5N0G7"/>
<comment type="caution">
    <text evidence="1">The sequence shown here is derived from an EMBL/GenBank/DDBJ whole genome shotgun (WGS) entry which is preliminary data.</text>
</comment>
<dbReference type="Gene3D" id="3.90.320.10">
    <property type="match status" value="1"/>
</dbReference>
<evidence type="ECO:0000313" key="1">
    <source>
        <dbReference type="EMBL" id="MCR6679339.1"/>
    </source>
</evidence>
<organism evidence="1 2">
    <name type="scientific">Escherichia marmotae</name>
    <dbReference type="NCBI Taxonomy" id="1499973"/>
    <lineage>
        <taxon>Bacteria</taxon>
        <taxon>Pseudomonadati</taxon>
        <taxon>Pseudomonadota</taxon>
        <taxon>Gammaproteobacteria</taxon>
        <taxon>Enterobacterales</taxon>
        <taxon>Enterobacteriaceae</taxon>
        <taxon>Escherichia</taxon>
    </lineage>
</organism>
<feature type="non-terminal residue" evidence="1">
    <location>
        <position position="1"/>
    </location>
</feature>
<dbReference type="InterPro" id="IPR011604">
    <property type="entry name" value="PDDEXK-like_dom_sf"/>
</dbReference>
<gene>
    <name evidence="1" type="ORF">NVV43_28150</name>
</gene>
<accession>A0AAW5N0G7</accession>